<proteinExistence type="predicted"/>
<dbReference type="GO" id="GO:0120330">
    <property type="term" value="C:rixosome complex"/>
    <property type="evidence" value="ECO:0007669"/>
    <property type="project" value="TreeGrafter"/>
</dbReference>
<dbReference type="InterPro" id="IPR036322">
    <property type="entry name" value="WD40_repeat_dom_sf"/>
</dbReference>
<dbReference type="InterPro" id="IPR036047">
    <property type="entry name" value="F-box-like_dom_sf"/>
</dbReference>
<evidence type="ECO:0000313" key="4">
    <source>
        <dbReference type="EMBL" id="CAL1276845.1"/>
    </source>
</evidence>
<keyword evidence="1" id="KW-0853">WD repeat</keyword>
<keyword evidence="5" id="KW-1185">Reference proteome</keyword>
<dbReference type="SMART" id="SM00256">
    <property type="entry name" value="FBOX"/>
    <property type="match status" value="1"/>
</dbReference>
<comment type="caution">
    <text evidence="4">The sequence shown here is derived from an EMBL/GenBank/DDBJ whole genome shotgun (WGS) entry which is preliminary data.</text>
</comment>
<dbReference type="SUPFAM" id="SSF81383">
    <property type="entry name" value="F-box domain"/>
    <property type="match status" value="1"/>
</dbReference>
<dbReference type="Gene3D" id="2.130.10.10">
    <property type="entry name" value="YVTN repeat-like/Quinoprotein amine dehydrogenase"/>
    <property type="match status" value="1"/>
</dbReference>
<sequence>MSIQKLPAEILEVIFKNLDGWSFSKAKEVCKSWCNVLKTMQKDQRLWQKFCVFEIPEGVIEDVLSFKSIPLGNLTMDWSALYKRWYRGKMIKSKNFHIKDIQALCSNPVTCMKISENASCSPSSGSWIIAGHSNGFLSVWNLNSGELHQKCRCHLKTVTDMALVDLLNLGSYYGSEDLPWSHHHIITVSKDTCIRIMSLLEHLGSSESEIVLNKHGDAINSVRIFGRRFVVSSRDNTVTLWYLELKKNPVLHLEVNLLQNIIGPADYLLELGFWYNKIYCISQAGRLNVHDIKRDEWFELPYFKSCVVKEIEKRPVITAYYTFRNQIVIMFTASGKMIISIHEKSYKAYVLMTTLQSLIVSVALHGPILALGGENGRLYLYYVPSNISLLELDLINPTFQYTLSEASIVSVDILYEYDSPTVVASTNESLFVIKWDKNKIGASNDSQMHLCR</sequence>
<dbReference type="Proteomes" id="UP001497382">
    <property type="component" value="Unassembled WGS sequence"/>
</dbReference>
<evidence type="ECO:0000313" key="5">
    <source>
        <dbReference type="Proteomes" id="UP001497382"/>
    </source>
</evidence>
<dbReference type="GO" id="GO:0005656">
    <property type="term" value="C:nuclear pre-replicative complex"/>
    <property type="evidence" value="ECO:0007669"/>
    <property type="project" value="TreeGrafter"/>
</dbReference>
<reference evidence="4 5" key="1">
    <citation type="submission" date="2024-04" db="EMBL/GenBank/DDBJ databases">
        <authorList>
            <person name="Rising A."/>
            <person name="Reimegard J."/>
            <person name="Sonavane S."/>
            <person name="Akerstrom W."/>
            <person name="Nylinder S."/>
            <person name="Hedman E."/>
            <person name="Kallberg Y."/>
        </authorList>
    </citation>
    <scope>NUCLEOTIDE SEQUENCE [LARGE SCALE GENOMIC DNA]</scope>
</reference>
<dbReference type="InterPro" id="IPR045227">
    <property type="entry name" value="WDR18/Ipi3/RID3"/>
</dbReference>
<dbReference type="InterPro" id="IPR015943">
    <property type="entry name" value="WD40/YVTN_repeat-like_dom_sf"/>
</dbReference>
<keyword evidence="2" id="KW-0677">Repeat</keyword>
<protein>
    <recommendedName>
        <fullName evidence="3">F-box domain-containing protein</fullName>
    </recommendedName>
</protein>
<dbReference type="Pfam" id="PF12937">
    <property type="entry name" value="F-box-like"/>
    <property type="match status" value="1"/>
</dbReference>
<dbReference type="PROSITE" id="PS50181">
    <property type="entry name" value="FBOX"/>
    <property type="match status" value="1"/>
</dbReference>
<feature type="domain" description="F-box" evidence="3">
    <location>
        <begin position="1"/>
        <end position="50"/>
    </location>
</feature>
<dbReference type="GO" id="GO:0006261">
    <property type="term" value="P:DNA-templated DNA replication"/>
    <property type="evidence" value="ECO:0007669"/>
    <property type="project" value="TreeGrafter"/>
</dbReference>
<dbReference type="SUPFAM" id="SSF50978">
    <property type="entry name" value="WD40 repeat-like"/>
    <property type="match status" value="1"/>
</dbReference>
<dbReference type="PANTHER" id="PTHR18763:SF0">
    <property type="entry name" value="WD REPEAT-CONTAINING PROTEIN 18"/>
    <property type="match status" value="1"/>
</dbReference>
<dbReference type="GO" id="GO:0006364">
    <property type="term" value="P:rRNA processing"/>
    <property type="evidence" value="ECO:0007669"/>
    <property type="project" value="TreeGrafter"/>
</dbReference>
<name>A0AAV1ZYQ1_9ARAC</name>
<dbReference type="SMART" id="SM00320">
    <property type="entry name" value="WD40"/>
    <property type="match status" value="3"/>
</dbReference>
<dbReference type="InterPro" id="IPR001680">
    <property type="entry name" value="WD40_rpt"/>
</dbReference>
<dbReference type="InterPro" id="IPR001810">
    <property type="entry name" value="F-box_dom"/>
</dbReference>
<evidence type="ECO:0000256" key="1">
    <source>
        <dbReference type="ARBA" id="ARBA00022574"/>
    </source>
</evidence>
<dbReference type="EMBL" id="CAXIEN010000097">
    <property type="protein sequence ID" value="CAL1276845.1"/>
    <property type="molecule type" value="Genomic_DNA"/>
</dbReference>
<dbReference type="Gene3D" id="1.20.1280.50">
    <property type="match status" value="1"/>
</dbReference>
<gene>
    <name evidence="4" type="ORF">LARSCL_LOCUS8874</name>
</gene>
<dbReference type="PANTHER" id="PTHR18763">
    <property type="entry name" value="WD-REPEAT PROTEIN 18"/>
    <property type="match status" value="1"/>
</dbReference>
<evidence type="ECO:0000256" key="2">
    <source>
        <dbReference type="ARBA" id="ARBA00022737"/>
    </source>
</evidence>
<organism evidence="4 5">
    <name type="scientific">Larinioides sclopetarius</name>
    <dbReference type="NCBI Taxonomy" id="280406"/>
    <lineage>
        <taxon>Eukaryota</taxon>
        <taxon>Metazoa</taxon>
        <taxon>Ecdysozoa</taxon>
        <taxon>Arthropoda</taxon>
        <taxon>Chelicerata</taxon>
        <taxon>Arachnida</taxon>
        <taxon>Araneae</taxon>
        <taxon>Araneomorphae</taxon>
        <taxon>Entelegynae</taxon>
        <taxon>Araneoidea</taxon>
        <taxon>Araneidae</taxon>
        <taxon>Larinioides</taxon>
    </lineage>
</organism>
<evidence type="ECO:0000259" key="3">
    <source>
        <dbReference type="PROSITE" id="PS50181"/>
    </source>
</evidence>
<dbReference type="AlphaFoldDB" id="A0AAV1ZYQ1"/>
<accession>A0AAV1ZYQ1</accession>